<evidence type="ECO:0000256" key="1">
    <source>
        <dbReference type="SAM" id="MobiDB-lite"/>
    </source>
</evidence>
<dbReference type="EMBL" id="PISP01000001">
    <property type="protein sequence ID" value="PKD45273.1"/>
    <property type="molecule type" value="Genomic_DNA"/>
</dbReference>
<dbReference type="AlphaFoldDB" id="A0A2N0VM46"/>
<evidence type="ECO:0000313" key="4">
    <source>
        <dbReference type="Proteomes" id="UP000233398"/>
    </source>
</evidence>
<proteinExistence type="predicted"/>
<dbReference type="SUPFAM" id="SSF49344">
    <property type="entry name" value="CBD9-like"/>
    <property type="match status" value="1"/>
</dbReference>
<feature type="region of interest" description="Disordered" evidence="1">
    <location>
        <begin position="226"/>
        <end position="254"/>
    </location>
</feature>
<dbReference type="OrthoDB" id="1523672at2"/>
<protein>
    <recommendedName>
        <fullName evidence="5">Carbohydrate-binding domain-containing protein</fullName>
    </recommendedName>
</protein>
<dbReference type="Gene3D" id="2.60.40.1190">
    <property type="match status" value="1"/>
</dbReference>
<evidence type="ECO:0000313" key="3">
    <source>
        <dbReference type="EMBL" id="PKD45273.1"/>
    </source>
</evidence>
<gene>
    <name evidence="3" type="ORF">CWD77_07470</name>
</gene>
<comment type="caution">
    <text evidence="3">The sequence shown here is derived from an EMBL/GenBank/DDBJ whole genome shotgun (WGS) entry which is preliminary data.</text>
</comment>
<feature type="chain" id="PRO_5014651178" description="Carbohydrate-binding domain-containing protein" evidence="2">
    <location>
        <begin position="24"/>
        <end position="270"/>
    </location>
</feature>
<organism evidence="3 4">
    <name type="scientific">Rhodohalobacter barkolensis</name>
    <dbReference type="NCBI Taxonomy" id="2053187"/>
    <lineage>
        <taxon>Bacteria</taxon>
        <taxon>Pseudomonadati</taxon>
        <taxon>Balneolota</taxon>
        <taxon>Balneolia</taxon>
        <taxon>Balneolales</taxon>
        <taxon>Balneolaceae</taxon>
        <taxon>Rhodohalobacter</taxon>
    </lineage>
</organism>
<dbReference type="PROSITE" id="PS51257">
    <property type="entry name" value="PROKAR_LIPOPROTEIN"/>
    <property type="match status" value="1"/>
</dbReference>
<feature type="signal peptide" evidence="2">
    <location>
        <begin position="1"/>
        <end position="23"/>
    </location>
</feature>
<reference evidence="3 4" key="1">
    <citation type="submission" date="2017-11" db="EMBL/GenBank/DDBJ databases">
        <title>Rhodohalobacter 15182 sp. nov., isolated from a salt lake.</title>
        <authorList>
            <person name="Han S."/>
        </authorList>
    </citation>
    <scope>NUCLEOTIDE SEQUENCE [LARGE SCALE GENOMIC DNA]</scope>
    <source>
        <strain evidence="3 4">15182</strain>
    </source>
</reference>
<accession>A0A2N0VM46</accession>
<evidence type="ECO:0000256" key="2">
    <source>
        <dbReference type="SAM" id="SignalP"/>
    </source>
</evidence>
<dbReference type="RefSeq" id="WP_101072845.1">
    <property type="nucleotide sequence ID" value="NZ_PISP01000001.1"/>
</dbReference>
<dbReference type="Proteomes" id="UP000233398">
    <property type="component" value="Unassembled WGS sequence"/>
</dbReference>
<sequence>MRIRFQSLLFLPFLFLVISCGSTKEFSPAQLDSTLTIDGNLSDWSTSQTLFDDREQANYYSAYDDDFLYLFVDVRSALKDASIRRSGLIVYLSDDESTRKSIGVSFPPGTFNMLREFPGAFDSFTREGDWLNKPENQELMENLNEELFERVMIVQRSGGEGDASYGFVDVSQLEVDGMEIAINTDSRTIGLEMKIPRDGSSIYGFSGNSVWLGFAIEPPDFRIQEDSEYSAASSQRDRYGNRQQPRQRTRPNIARSLGEMERWHIVEFDD</sequence>
<name>A0A2N0VM46_9BACT</name>
<evidence type="ECO:0008006" key="5">
    <source>
        <dbReference type="Google" id="ProtNLM"/>
    </source>
</evidence>
<keyword evidence="4" id="KW-1185">Reference proteome</keyword>
<keyword evidence="2" id="KW-0732">Signal</keyword>